<reference evidence="1 2" key="1">
    <citation type="submission" date="2016-09" db="EMBL/GenBank/DDBJ databases">
        <title>Xenorhabdus thuongxuanensis sp. nov. and Xenorhabdus eapokensis sp. nov., isolated from Steinernema species.</title>
        <authorList>
            <person name="Kaempfer P."/>
            <person name="Tobias N.J."/>
            <person name="Phan Ke L."/>
            <person name="Bode H.B."/>
            <person name="Glaeser S.P."/>
        </authorList>
    </citation>
    <scope>NUCLEOTIDE SEQUENCE [LARGE SCALE GENOMIC DNA]</scope>
    <source>
        <strain evidence="1 2">30TX1</strain>
    </source>
</reference>
<comment type="caution">
    <text evidence="1">The sequence shown here is derived from an EMBL/GenBank/DDBJ whole genome shotgun (WGS) entry which is preliminary data.</text>
</comment>
<dbReference type="AlphaFoldDB" id="A0A1Q5U978"/>
<gene>
    <name evidence="1" type="ORF">Xentx_00102</name>
</gene>
<proteinExistence type="predicted"/>
<name>A0A1Q5U978_9GAMM</name>
<keyword evidence="2" id="KW-1185">Reference proteome</keyword>
<accession>A0A1Q5U978</accession>
<dbReference type="EMBL" id="MKGR01000001">
    <property type="protein sequence ID" value="OKP09019.1"/>
    <property type="molecule type" value="Genomic_DNA"/>
</dbReference>
<evidence type="ECO:0000313" key="2">
    <source>
        <dbReference type="Proteomes" id="UP000186277"/>
    </source>
</evidence>
<dbReference type="Proteomes" id="UP000186277">
    <property type="component" value="Unassembled WGS sequence"/>
</dbReference>
<organism evidence="1 2">
    <name type="scientific">Xenorhabdus thuongxuanensis</name>
    <dbReference type="NCBI Taxonomy" id="1873484"/>
    <lineage>
        <taxon>Bacteria</taxon>
        <taxon>Pseudomonadati</taxon>
        <taxon>Pseudomonadota</taxon>
        <taxon>Gammaproteobacteria</taxon>
        <taxon>Enterobacterales</taxon>
        <taxon>Morganellaceae</taxon>
        <taxon>Xenorhabdus</taxon>
    </lineage>
</organism>
<evidence type="ECO:0000313" key="1">
    <source>
        <dbReference type="EMBL" id="OKP09019.1"/>
    </source>
</evidence>
<sequence length="51" mass="5947">MPVSINKKKRELPFVVISPINNRDSGMIDLPSNRNLLNNRKSIFRPKQIKE</sequence>
<protein>
    <submittedName>
        <fullName evidence="1">Uncharacterized protein</fullName>
    </submittedName>
</protein>